<feature type="domain" description="THIF-type NAD/FAD binding fold" evidence="6">
    <location>
        <begin position="182"/>
        <end position="312"/>
    </location>
</feature>
<sequence>MMSPALTLSGVHYDRLGKHLFPGDGKEAAAILVCARTPGPRLRLLVKDLILVPHGECRTRRPDEIDWPGAYLEKAIDIAEPLGSAIVLIHSHPGGLFAFSAADDASDAVVMSCLFEACGDIHASAVMTPDGAIRARLYDRSLKVTPAQLVNVVGHDLLYFWESEARNPHRACRPMAFTSGMTAELNRLTATMIGVSGTGSITAEQAARLGFGRNQYVEFDKVEAKNLNRILNATLDDAKTGRLKAEMFAAAVATYRGPDVAFPIPREIGTRDAILAASQSDVLFCCVDTLEARQFADLISSAFLIPLFDVGVTIPTRKTRDGGVAIADVCGRIDYVQPGRSTLQDRGIYSPETLRAEYLAKADPDAHRAEVEAGYIKGFAEEAPSVITLNMRAAAACMNEFVVRAYPFRLDPNENYARTMFSLAACDEDFFAESTFTAAPNPVLARGDQEPLLGLPILGRRRKEAA</sequence>
<keyword evidence="2" id="KW-0479">Metal-binding</keyword>
<dbReference type="RefSeq" id="WP_157342040.1">
    <property type="nucleotide sequence ID" value="NZ_WQNF01000004.1"/>
</dbReference>
<dbReference type="Pfam" id="PF14464">
    <property type="entry name" value="Prok-JAB"/>
    <property type="match status" value="1"/>
</dbReference>
<evidence type="ECO:0000313" key="8">
    <source>
        <dbReference type="EMBL" id="MVT64831.1"/>
    </source>
</evidence>
<dbReference type="InterPro" id="IPR028090">
    <property type="entry name" value="JAB_dom_prok"/>
</dbReference>
<dbReference type="AlphaFoldDB" id="A0A844SPB2"/>
<feature type="domain" description="JAB" evidence="7">
    <location>
        <begin position="12"/>
        <end position="124"/>
    </location>
</feature>
<evidence type="ECO:0000256" key="4">
    <source>
        <dbReference type="ARBA" id="ARBA00022833"/>
    </source>
</evidence>
<evidence type="ECO:0000256" key="5">
    <source>
        <dbReference type="ARBA" id="ARBA00023049"/>
    </source>
</evidence>
<keyword evidence="4" id="KW-0862">Zinc</keyword>
<dbReference type="Pfam" id="PF00899">
    <property type="entry name" value="ThiF"/>
    <property type="match status" value="1"/>
</dbReference>
<evidence type="ECO:0000313" key="9">
    <source>
        <dbReference type="Proteomes" id="UP000436468"/>
    </source>
</evidence>
<proteinExistence type="predicted"/>
<comment type="caution">
    <text evidence="8">The sequence shown here is derived from an EMBL/GenBank/DDBJ whole genome shotgun (WGS) entry which is preliminary data.</text>
</comment>
<dbReference type="InterPro" id="IPR035985">
    <property type="entry name" value="Ubiquitin-activating_enz"/>
</dbReference>
<accession>A0A844SPB2</accession>
<keyword evidence="1" id="KW-0645">Protease</keyword>
<dbReference type="GO" id="GO:0006508">
    <property type="term" value="P:proteolysis"/>
    <property type="evidence" value="ECO:0007669"/>
    <property type="project" value="UniProtKB-KW"/>
</dbReference>
<evidence type="ECO:0000256" key="3">
    <source>
        <dbReference type="ARBA" id="ARBA00022801"/>
    </source>
</evidence>
<dbReference type="InterPro" id="IPR000594">
    <property type="entry name" value="ThiF_NAD_FAD-bd"/>
</dbReference>
<evidence type="ECO:0000256" key="2">
    <source>
        <dbReference type="ARBA" id="ARBA00022723"/>
    </source>
</evidence>
<dbReference type="GO" id="GO:0008641">
    <property type="term" value="F:ubiquitin-like modifier activating enzyme activity"/>
    <property type="evidence" value="ECO:0007669"/>
    <property type="project" value="InterPro"/>
</dbReference>
<gene>
    <name evidence="8" type="ORF">GPL21_06880</name>
</gene>
<keyword evidence="3" id="KW-0378">Hydrolase</keyword>
<protein>
    <submittedName>
        <fullName evidence="8">ThiF family adenylyltransferase</fullName>
    </submittedName>
</protein>
<dbReference type="Proteomes" id="UP000436468">
    <property type="component" value="Unassembled WGS sequence"/>
</dbReference>
<evidence type="ECO:0000259" key="6">
    <source>
        <dbReference type="Pfam" id="PF00899"/>
    </source>
</evidence>
<keyword evidence="8" id="KW-0548">Nucleotidyltransferase</keyword>
<keyword evidence="9" id="KW-1185">Reference proteome</keyword>
<dbReference type="EMBL" id="WQNF01000004">
    <property type="protein sequence ID" value="MVT64831.1"/>
    <property type="molecule type" value="Genomic_DNA"/>
</dbReference>
<keyword evidence="5" id="KW-0482">Metalloprotease</keyword>
<dbReference type="Gene3D" id="3.40.50.720">
    <property type="entry name" value="NAD(P)-binding Rossmann-like Domain"/>
    <property type="match status" value="1"/>
</dbReference>
<organism evidence="8 9">
    <name type="scientific">Bradyrhizobium pachyrhizi</name>
    <dbReference type="NCBI Taxonomy" id="280333"/>
    <lineage>
        <taxon>Bacteria</taxon>
        <taxon>Pseudomonadati</taxon>
        <taxon>Pseudomonadota</taxon>
        <taxon>Alphaproteobacteria</taxon>
        <taxon>Hyphomicrobiales</taxon>
        <taxon>Nitrobacteraceae</taxon>
        <taxon>Bradyrhizobium</taxon>
    </lineage>
</organism>
<dbReference type="GO" id="GO:0046872">
    <property type="term" value="F:metal ion binding"/>
    <property type="evidence" value="ECO:0007669"/>
    <property type="project" value="UniProtKB-KW"/>
</dbReference>
<dbReference type="SUPFAM" id="SSF69572">
    <property type="entry name" value="Activating enzymes of the ubiquitin-like proteins"/>
    <property type="match status" value="1"/>
</dbReference>
<reference evidence="8 9" key="1">
    <citation type="submission" date="2019-12" db="EMBL/GenBank/DDBJ databases">
        <title>Draft genome sequences Bradyrhizobium cajani AMBPC1010, Bradyrhizobium pachyrhizi AMBPC1040 and Bradyrhizobium yuanmingense ALSPC3051, three plant growth promoting strains isolated from nodules of Cajanus cajan L. in Dominican Republic.</title>
        <authorList>
            <person name="Flores-Felix J.D."/>
            <person name="Araujo J."/>
            <person name="Diaz-Alcantara C."/>
            <person name="Gonzalez-Andres F."/>
            <person name="Velazquez E."/>
        </authorList>
    </citation>
    <scope>NUCLEOTIDE SEQUENCE [LARGE SCALE GENOMIC DNA]</scope>
    <source>
        <strain evidence="8 9">1040</strain>
    </source>
</reference>
<dbReference type="GO" id="GO:0016779">
    <property type="term" value="F:nucleotidyltransferase activity"/>
    <property type="evidence" value="ECO:0007669"/>
    <property type="project" value="UniProtKB-KW"/>
</dbReference>
<dbReference type="GO" id="GO:0008237">
    <property type="term" value="F:metallopeptidase activity"/>
    <property type="evidence" value="ECO:0007669"/>
    <property type="project" value="UniProtKB-KW"/>
</dbReference>
<keyword evidence="8" id="KW-0808">Transferase</keyword>
<evidence type="ECO:0000256" key="1">
    <source>
        <dbReference type="ARBA" id="ARBA00022670"/>
    </source>
</evidence>
<name>A0A844SPB2_9BRAD</name>
<evidence type="ECO:0000259" key="7">
    <source>
        <dbReference type="Pfam" id="PF14464"/>
    </source>
</evidence>